<dbReference type="EMBL" id="BRXZ01008422">
    <property type="protein sequence ID" value="GMI26041.1"/>
    <property type="molecule type" value="Genomic_DNA"/>
</dbReference>
<keyword evidence="4" id="KW-1185">Reference proteome</keyword>
<dbReference type="AlphaFoldDB" id="A0A9W7L2N8"/>
<feature type="transmembrane region" description="Helical" evidence="1">
    <location>
        <begin position="87"/>
        <end position="106"/>
    </location>
</feature>
<feature type="signal peptide" evidence="2">
    <location>
        <begin position="1"/>
        <end position="24"/>
    </location>
</feature>
<keyword evidence="1" id="KW-1133">Transmembrane helix</keyword>
<evidence type="ECO:0000256" key="2">
    <source>
        <dbReference type="SAM" id="SignalP"/>
    </source>
</evidence>
<gene>
    <name evidence="3" type="ORF">TrRE_jg13282</name>
</gene>
<protein>
    <submittedName>
        <fullName evidence="3">Uncharacterized protein</fullName>
    </submittedName>
</protein>
<accession>A0A9W7L2N8</accession>
<organism evidence="3 4">
    <name type="scientific">Triparma retinervis</name>
    <dbReference type="NCBI Taxonomy" id="2557542"/>
    <lineage>
        <taxon>Eukaryota</taxon>
        <taxon>Sar</taxon>
        <taxon>Stramenopiles</taxon>
        <taxon>Ochrophyta</taxon>
        <taxon>Bolidophyceae</taxon>
        <taxon>Parmales</taxon>
        <taxon>Triparmaceae</taxon>
        <taxon>Triparma</taxon>
    </lineage>
</organism>
<keyword evidence="1" id="KW-0472">Membrane</keyword>
<feature type="chain" id="PRO_5040792676" evidence="2">
    <location>
        <begin position="25"/>
        <end position="152"/>
    </location>
</feature>
<evidence type="ECO:0000313" key="3">
    <source>
        <dbReference type="EMBL" id="GMI26041.1"/>
    </source>
</evidence>
<proteinExistence type="predicted"/>
<evidence type="ECO:0000313" key="4">
    <source>
        <dbReference type="Proteomes" id="UP001165082"/>
    </source>
</evidence>
<comment type="caution">
    <text evidence="3">The sequence shown here is derived from an EMBL/GenBank/DDBJ whole genome shotgun (WGS) entry which is preliminary data.</text>
</comment>
<reference evidence="3" key="1">
    <citation type="submission" date="2022-07" db="EMBL/GenBank/DDBJ databases">
        <title>Genome analysis of Parmales, a sister group of diatoms, reveals the evolutionary specialization of diatoms from phago-mixotrophs to photoautotrophs.</title>
        <authorList>
            <person name="Ban H."/>
            <person name="Sato S."/>
            <person name="Yoshikawa S."/>
            <person name="Kazumasa Y."/>
            <person name="Nakamura Y."/>
            <person name="Ichinomiya M."/>
            <person name="Saitoh K."/>
            <person name="Sato N."/>
            <person name="Blanc-Mathieu R."/>
            <person name="Endo H."/>
            <person name="Kuwata A."/>
            <person name="Ogata H."/>
        </authorList>
    </citation>
    <scope>NUCLEOTIDE SEQUENCE</scope>
</reference>
<keyword evidence="2" id="KW-0732">Signal</keyword>
<dbReference type="Proteomes" id="UP001165082">
    <property type="component" value="Unassembled WGS sequence"/>
</dbReference>
<name>A0A9W7L2N8_9STRA</name>
<keyword evidence="1" id="KW-0812">Transmembrane</keyword>
<sequence>MIINTITEASGLVVASLFWIGCNANPSQADGDSIEVSQAMINLAIMLFGELVISDSAVAYISHKFESRYIISIAHEWEGLRDTQRRAVKGIVVIVCLISSGVIMQIPNTLCLTSDMPAEEDWALTQCPEAENRTTTNVMRVDDMYKTPWGRG</sequence>
<evidence type="ECO:0000256" key="1">
    <source>
        <dbReference type="SAM" id="Phobius"/>
    </source>
</evidence>